<dbReference type="EMBL" id="BSDY01000021">
    <property type="protein sequence ID" value="GLI57634.1"/>
    <property type="molecule type" value="Genomic_DNA"/>
</dbReference>
<comment type="caution">
    <text evidence="1">The sequence shown here is derived from an EMBL/GenBank/DDBJ whole genome shotgun (WGS) entry which is preliminary data.</text>
</comment>
<dbReference type="AlphaFoldDB" id="A0A9W6LP53"/>
<keyword evidence="2" id="KW-1185">Reference proteome</keyword>
<accession>A0A9W6LP53</accession>
<dbReference type="RefSeq" id="WP_281837313.1">
    <property type="nucleotide sequence ID" value="NZ_BSDY01000021.1"/>
</dbReference>
<proteinExistence type="predicted"/>
<name>A0A9W6LP53_9FUSO</name>
<sequence>MKKILVWALLLWSAVIYGEELGRGILARGSSKEMILELNKFSGYGENFDIFRKLMGEGSGDNRFGLNTFTSGFSYIFEWENWMSFELGVKVYVLDEEVEEEEYLEEEAWQHSLYASIGYRF</sequence>
<organism evidence="1 2">
    <name type="scientific">Propionigenium maris DSM 9537</name>
    <dbReference type="NCBI Taxonomy" id="1123000"/>
    <lineage>
        <taxon>Bacteria</taxon>
        <taxon>Fusobacteriati</taxon>
        <taxon>Fusobacteriota</taxon>
        <taxon>Fusobacteriia</taxon>
        <taxon>Fusobacteriales</taxon>
        <taxon>Fusobacteriaceae</taxon>
        <taxon>Propionigenium</taxon>
    </lineage>
</organism>
<dbReference type="Proteomes" id="UP001144471">
    <property type="component" value="Unassembled WGS sequence"/>
</dbReference>
<evidence type="ECO:0000313" key="2">
    <source>
        <dbReference type="Proteomes" id="UP001144471"/>
    </source>
</evidence>
<reference evidence="1" key="1">
    <citation type="submission" date="2022-12" db="EMBL/GenBank/DDBJ databases">
        <title>Reference genome sequencing for broad-spectrum identification of bacterial and archaeal isolates by mass spectrometry.</title>
        <authorList>
            <person name="Sekiguchi Y."/>
            <person name="Tourlousse D.M."/>
        </authorList>
    </citation>
    <scope>NUCLEOTIDE SEQUENCE</scope>
    <source>
        <strain evidence="1">10succ1</strain>
    </source>
</reference>
<protein>
    <submittedName>
        <fullName evidence="1">Uncharacterized protein</fullName>
    </submittedName>
</protein>
<gene>
    <name evidence="1" type="ORF">PM10SUCC1_31480</name>
</gene>
<evidence type="ECO:0000313" key="1">
    <source>
        <dbReference type="EMBL" id="GLI57634.1"/>
    </source>
</evidence>